<evidence type="ECO:0000313" key="2">
    <source>
        <dbReference type="EMBL" id="KAF2439040.1"/>
    </source>
</evidence>
<proteinExistence type="predicted"/>
<evidence type="ECO:0000313" key="3">
    <source>
        <dbReference type="Proteomes" id="UP000799764"/>
    </source>
</evidence>
<keyword evidence="3" id="KW-1185">Reference proteome</keyword>
<accession>A0A9P4U6F7</accession>
<dbReference type="Proteomes" id="UP000799764">
    <property type="component" value="Unassembled WGS sequence"/>
</dbReference>
<dbReference type="AlphaFoldDB" id="A0A9P4U6F7"/>
<gene>
    <name evidence="2" type="ORF">P171DRAFT_436399</name>
</gene>
<feature type="region of interest" description="Disordered" evidence="1">
    <location>
        <begin position="52"/>
        <end position="71"/>
    </location>
</feature>
<evidence type="ECO:0000256" key="1">
    <source>
        <dbReference type="SAM" id="MobiDB-lite"/>
    </source>
</evidence>
<feature type="region of interest" description="Disordered" evidence="1">
    <location>
        <begin position="1"/>
        <end position="34"/>
    </location>
</feature>
<dbReference type="EMBL" id="MU001510">
    <property type="protein sequence ID" value="KAF2439040.1"/>
    <property type="molecule type" value="Genomic_DNA"/>
</dbReference>
<comment type="caution">
    <text evidence="2">The sequence shown here is derived from an EMBL/GenBank/DDBJ whole genome shotgun (WGS) entry which is preliminary data.</text>
</comment>
<organism evidence="2 3">
    <name type="scientific">Karstenula rhodostoma CBS 690.94</name>
    <dbReference type="NCBI Taxonomy" id="1392251"/>
    <lineage>
        <taxon>Eukaryota</taxon>
        <taxon>Fungi</taxon>
        <taxon>Dikarya</taxon>
        <taxon>Ascomycota</taxon>
        <taxon>Pezizomycotina</taxon>
        <taxon>Dothideomycetes</taxon>
        <taxon>Pleosporomycetidae</taxon>
        <taxon>Pleosporales</taxon>
        <taxon>Massarineae</taxon>
        <taxon>Didymosphaeriaceae</taxon>
        <taxon>Karstenula</taxon>
    </lineage>
</organism>
<sequence length="71" mass="7795">MYHEATRRDTSAPPPCPGTALHRPFPDLPLPHSPCSRQERRATCVTVQAQPLHLAAAEPTGPDLHRVPRSP</sequence>
<protein>
    <submittedName>
        <fullName evidence="2">Uncharacterized protein</fullName>
    </submittedName>
</protein>
<feature type="compositionally biased region" description="Basic and acidic residues" evidence="1">
    <location>
        <begin position="1"/>
        <end position="10"/>
    </location>
</feature>
<reference evidence="2" key="1">
    <citation type="journal article" date="2020" name="Stud. Mycol.">
        <title>101 Dothideomycetes genomes: a test case for predicting lifestyles and emergence of pathogens.</title>
        <authorList>
            <person name="Haridas S."/>
            <person name="Albert R."/>
            <person name="Binder M."/>
            <person name="Bloem J."/>
            <person name="Labutti K."/>
            <person name="Salamov A."/>
            <person name="Andreopoulos B."/>
            <person name="Baker S."/>
            <person name="Barry K."/>
            <person name="Bills G."/>
            <person name="Bluhm B."/>
            <person name="Cannon C."/>
            <person name="Castanera R."/>
            <person name="Culley D."/>
            <person name="Daum C."/>
            <person name="Ezra D."/>
            <person name="Gonzalez J."/>
            <person name="Henrissat B."/>
            <person name="Kuo A."/>
            <person name="Liang C."/>
            <person name="Lipzen A."/>
            <person name="Lutzoni F."/>
            <person name="Magnuson J."/>
            <person name="Mondo S."/>
            <person name="Nolan M."/>
            <person name="Ohm R."/>
            <person name="Pangilinan J."/>
            <person name="Park H.-J."/>
            <person name="Ramirez L."/>
            <person name="Alfaro M."/>
            <person name="Sun H."/>
            <person name="Tritt A."/>
            <person name="Yoshinaga Y."/>
            <person name="Zwiers L.-H."/>
            <person name="Turgeon B."/>
            <person name="Goodwin S."/>
            <person name="Spatafora J."/>
            <person name="Crous P."/>
            <person name="Grigoriev I."/>
        </authorList>
    </citation>
    <scope>NUCLEOTIDE SEQUENCE</scope>
    <source>
        <strain evidence="2">CBS 690.94</strain>
    </source>
</reference>
<name>A0A9P4U6F7_9PLEO</name>